<dbReference type="EMBL" id="SMKA01000269">
    <property type="protein sequence ID" value="TDC17596.1"/>
    <property type="molecule type" value="Genomic_DNA"/>
</dbReference>
<evidence type="ECO:0000256" key="2">
    <source>
        <dbReference type="SAM" id="Phobius"/>
    </source>
</evidence>
<protein>
    <recommendedName>
        <fullName evidence="3">Cyanobacterial TRADD-N associated 2 transmembrane domain-containing protein</fullName>
    </recommendedName>
</protein>
<reference evidence="4 5" key="1">
    <citation type="submission" date="2019-03" db="EMBL/GenBank/DDBJ databases">
        <title>Draft genome sequences of novel Actinobacteria.</title>
        <authorList>
            <person name="Sahin N."/>
            <person name="Ay H."/>
            <person name="Saygin H."/>
        </authorList>
    </citation>
    <scope>NUCLEOTIDE SEQUENCE [LARGE SCALE GENOMIC DNA]</scope>
    <source>
        <strain evidence="4 5">JCM 30547</strain>
    </source>
</reference>
<dbReference type="Proteomes" id="UP000295075">
    <property type="component" value="Unassembled WGS sequence"/>
</dbReference>
<sequence length="252" mass="27378">MNTTSFLLAVVGIAVATLGAFLLTRTRKQQVREEVGHAAHVLAQFPEPAAFPGARRTTPDPEPESEPVDEGRREPVVEPVIPSGWPQQGPSNAYPSQGQAYPWPPRDERVPEPMDFAELARTSRQEAEIYLEHHHLALKHHATYQQASLWAGVLGFAIVLVGGVLTYVAGLDVGVVTALAGALPAVAAGLLFRQANLVADRAAENLRGLETSVRRFNSVQAAKEIADQIADVPTRNRMYEMIGQQLLADQAR</sequence>
<proteinExistence type="predicted"/>
<dbReference type="RefSeq" id="WP_132414364.1">
    <property type="nucleotide sequence ID" value="NZ_SMKA01000269.1"/>
</dbReference>
<dbReference type="AlphaFoldDB" id="A0A4V2XNB8"/>
<keyword evidence="2" id="KW-1133">Transmembrane helix</keyword>
<dbReference type="Pfam" id="PF20712">
    <property type="entry name" value="CyanoTRADDas_TM"/>
    <property type="match status" value="1"/>
</dbReference>
<feature type="region of interest" description="Disordered" evidence="1">
    <location>
        <begin position="43"/>
        <end position="108"/>
    </location>
</feature>
<keyword evidence="5" id="KW-1185">Reference proteome</keyword>
<accession>A0A4V2XNB8</accession>
<comment type="caution">
    <text evidence="4">The sequence shown here is derived from an EMBL/GenBank/DDBJ whole genome shotgun (WGS) entry which is preliminary data.</text>
</comment>
<evidence type="ECO:0000313" key="4">
    <source>
        <dbReference type="EMBL" id="TDC17596.1"/>
    </source>
</evidence>
<evidence type="ECO:0000259" key="3">
    <source>
        <dbReference type="Pfam" id="PF20712"/>
    </source>
</evidence>
<evidence type="ECO:0000313" key="5">
    <source>
        <dbReference type="Proteomes" id="UP000295075"/>
    </source>
</evidence>
<organism evidence="4 5">
    <name type="scientific">Kribbella albertanoniae</name>
    <dbReference type="NCBI Taxonomy" id="1266829"/>
    <lineage>
        <taxon>Bacteria</taxon>
        <taxon>Bacillati</taxon>
        <taxon>Actinomycetota</taxon>
        <taxon>Actinomycetes</taxon>
        <taxon>Propionibacteriales</taxon>
        <taxon>Kribbellaceae</taxon>
        <taxon>Kribbella</taxon>
    </lineage>
</organism>
<feature type="transmembrane region" description="Helical" evidence="2">
    <location>
        <begin position="6"/>
        <end position="24"/>
    </location>
</feature>
<keyword evidence="2" id="KW-0812">Transmembrane</keyword>
<keyword evidence="2" id="KW-0472">Membrane</keyword>
<evidence type="ECO:0000256" key="1">
    <source>
        <dbReference type="SAM" id="MobiDB-lite"/>
    </source>
</evidence>
<dbReference type="InterPro" id="IPR048567">
    <property type="entry name" value="CyanoTRADDas_TM"/>
</dbReference>
<dbReference type="OrthoDB" id="5197794at2"/>
<name>A0A4V2XNB8_9ACTN</name>
<feature type="transmembrane region" description="Helical" evidence="2">
    <location>
        <begin position="149"/>
        <end position="169"/>
    </location>
</feature>
<gene>
    <name evidence="4" type="ORF">E1261_36785</name>
</gene>
<feature type="compositionally biased region" description="Polar residues" evidence="1">
    <location>
        <begin position="85"/>
        <end position="99"/>
    </location>
</feature>
<feature type="domain" description="Cyanobacterial TRADD-N associated 2 transmembrane" evidence="3">
    <location>
        <begin position="137"/>
        <end position="201"/>
    </location>
</feature>
<feature type="transmembrane region" description="Helical" evidence="2">
    <location>
        <begin position="175"/>
        <end position="192"/>
    </location>
</feature>